<dbReference type="RefSeq" id="XP_035829326.1">
    <property type="nucleotide sequence ID" value="XM_035973433.1"/>
</dbReference>
<dbReference type="Gene3D" id="1.20.58.390">
    <property type="entry name" value="Neurotransmitter-gated ion-channel transmembrane domain"/>
    <property type="match status" value="1"/>
</dbReference>
<evidence type="ECO:0000256" key="6">
    <source>
        <dbReference type="SAM" id="Phobius"/>
    </source>
</evidence>
<dbReference type="SUPFAM" id="SSF90112">
    <property type="entry name" value="Neurotransmitter-gated ion-channel transmembrane pore"/>
    <property type="match status" value="1"/>
</dbReference>
<keyword evidence="10" id="KW-0675">Receptor</keyword>
<name>A0ABM1W3T3_APLCA</name>
<feature type="compositionally biased region" description="Low complexity" evidence="5">
    <location>
        <begin position="413"/>
        <end position="431"/>
    </location>
</feature>
<feature type="transmembrane region" description="Helical" evidence="6">
    <location>
        <begin position="247"/>
        <end position="273"/>
    </location>
</feature>
<dbReference type="InterPro" id="IPR036719">
    <property type="entry name" value="Neuro-gated_channel_TM_sf"/>
</dbReference>
<dbReference type="CDD" id="cd19051">
    <property type="entry name" value="LGIC_TM_cation"/>
    <property type="match status" value="1"/>
</dbReference>
<dbReference type="Pfam" id="PF02932">
    <property type="entry name" value="Neur_chan_memb"/>
    <property type="match status" value="1"/>
</dbReference>
<dbReference type="Proteomes" id="UP000694888">
    <property type="component" value="Unplaced"/>
</dbReference>
<dbReference type="InterPro" id="IPR006202">
    <property type="entry name" value="Neur_chan_lig-bd"/>
</dbReference>
<evidence type="ECO:0000259" key="8">
    <source>
        <dbReference type="Pfam" id="PF02932"/>
    </source>
</evidence>
<feature type="transmembrane region" description="Helical" evidence="6">
    <location>
        <begin position="312"/>
        <end position="335"/>
    </location>
</feature>
<feature type="transmembrane region" description="Helical" evidence="6">
    <location>
        <begin position="279"/>
        <end position="300"/>
    </location>
</feature>
<evidence type="ECO:0000256" key="4">
    <source>
        <dbReference type="ARBA" id="ARBA00023136"/>
    </source>
</evidence>
<keyword evidence="2 6" id="KW-0812">Transmembrane</keyword>
<dbReference type="PANTHER" id="PTHR18945">
    <property type="entry name" value="NEUROTRANSMITTER GATED ION CHANNEL"/>
    <property type="match status" value="1"/>
</dbReference>
<sequence length="538" mass="60206">MSELHSVFCKRRVPCIKTPRHSEKRRSLREESLESGLLSAQEEYKLAPYGPDDETALRNKILAGYDRKSRPYTPIGIYVDIILLSLNKLIWHDHRLTWEPTDHKNMSNIVLDPTLIWLPRLVVENPIEKISVIGEEIHPPIRVSSSGYITWTVPTVLNVYCETRILNFPFDSQTCVIKMYAWGYTNEEIFVLPRQEYTSEDRASIERVYTPHGEWDYLDNWIKAENVPSGSVVIQRVKASLKFRRKWVFLSLTLIVPAVLCSLLMSAVFVLPFECGEKMSYSLTVLLTFIVLLTLVADSLPPISTEISLLQIYLTGVMCTGTLATLLTAWTVTMYSRPEGDPVPRWIVYVCDHGFKPFTCKTTASPSSSSSSSPRNNKSTTTSNSRSTSHTDVHSISHNLNNTQDISAVTNGRTSQAASNSGSSRSGVSSTFLNRPLPRFEPRVSDGSVTFSACASSRQYYTDRSEYSDSGSMYLPDDAAHFPESGGQFGGRPGPDDQQTTRTWKEVAQLVDAVCLRVISLSILAGTGSLVVFYSLSY</sequence>
<dbReference type="InterPro" id="IPR006029">
    <property type="entry name" value="Neurotrans-gated_channel_TM"/>
</dbReference>
<feature type="domain" description="Neurotransmitter-gated ion-channel transmembrane" evidence="8">
    <location>
        <begin position="254"/>
        <end position="417"/>
    </location>
</feature>
<evidence type="ECO:0000259" key="7">
    <source>
        <dbReference type="Pfam" id="PF02931"/>
    </source>
</evidence>
<proteinExistence type="predicted"/>
<gene>
    <name evidence="10" type="primary">LOC101855616</name>
</gene>
<evidence type="ECO:0000256" key="2">
    <source>
        <dbReference type="ARBA" id="ARBA00022692"/>
    </source>
</evidence>
<evidence type="ECO:0000256" key="3">
    <source>
        <dbReference type="ARBA" id="ARBA00022989"/>
    </source>
</evidence>
<reference evidence="10" key="1">
    <citation type="submission" date="2025-08" db="UniProtKB">
        <authorList>
            <consortium name="RefSeq"/>
        </authorList>
    </citation>
    <scope>IDENTIFICATION</scope>
</reference>
<comment type="subcellular location">
    <subcellularLocation>
        <location evidence="1">Membrane</location>
        <topology evidence="1">Multi-pass membrane protein</topology>
    </subcellularLocation>
</comment>
<dbReference type="SUPFAM" id="SSF63712">
    <property type="entry name" value="Nicotinic receptor ligand binding domain-like"/>
    <property type="match status" value="1"/>
</dbReference>
<accession>A0ABM1W3T3</accession>
<dbReference type="InterPro" id="IPR036734">
    <property type="entry name" value="Neur_chan_lig-bd_sf"/>
</dbReference>
<dbReference type="Gene3D" id="2.70.170.10">
    <property type="entry name" value="Neurotransmitter-gated ion-channel ligand-binding domain"/>
    <property type="match status" value="1"/>
</dbReference>
<feature type="domain" description="Neurotransmitter-gated ion-channel ligand-binding" evidence="7">
    <location>
        <begin position="88"/>
        <end position="246"/>
    </location>
</feature>
<evidence type="ECO:0000313" key="9">
    <source>
        <dbReference type="Proteomes" id="UP000694888"/>
    </source>
</evidence>
<feature type="transmembrane region" description="Helical" evidence="6">
    <location>
        <begin position="518"/>
        <end position="536"/>
    </location>
</feature>
<keyword evidence="9" id="KW-1185">Reference proteome</keyword>
<feature type="region of interest" description="Disordered" evidence="5">
    <location>
        <begin position="362"/>
        <end position="395"/>
    </location>
</feature>
<evidence type="ECO:0000256" key="5">
    <source>
        <dbReference type="SAM" id="MobiDB-lite"/>
    </source>
</evidence>
<evidence type="ECO:0000256" key="1">
    <source>
        <dbReference type="ARBA" id="ARBA00004141"/>
    </source>
</evidence>
<organism evidence="9 10">
    <name type="scientific">Aplysia californica</name>
    <name type="common">California sea hare</name>
    <dbReference type="NCBI Taxonomy" id="6500"/>
    <lineage>
        <taxon>Eukaryota</taxon>
        <taxon>Metazoa</taxon>
        <taxon>Spiralia</taxon>
        <taxon>Lophotrochozoa</taxon>
        <taxon>Mollusca</taxon>
        <taxon>Gastropoda</taxon>
        <taxon>Heterobranchia</taxon>
        <taxon>Euthyneura</taxon>
        <taxon>Tectipleura</taxon>
        <taxon>Aplysiida</taxon>
        <taxon>Aplysioidea</taxon>
        <taxon>Aplysiidae</taxon>
        <taxon>Aplysia</taxon>
    </lineage>
</organism>
<keyword evidence="4 6" id="KW-0472">Membrane</keyword>
<dbReference type="GeneID" id="101855616"/>
<dbReference type="CDD" id="cd18989">
    <property type="entry name" value="LGIC_ECD_cation"/>
    <property type="match status" value="1"/>
</dbReference>
<feature type="region of interest" description="Disordered" evidence="5">
    <location>
        <begin position="411"/>
        <end position="439"/>
    </location>
</feature>
<dbReference type="Pfam" id="PF02931">
    <property type="entry name" value="Neur_chan_LBD"/>
    <property type="match status" value="1"/>
</dbReference>
<evidence type="ECO:0000313" key="10">
    <source>
        <dbReference type="RefSeq" id="XP_035829326.1"/>
    </source>
</evidence>
<feature type="compositionally biased region" description="Low complexity" evidence="5">
    <location>
        <begin position="362"/>
        <end position="388"/>
    </location>
</feature>
<dbReference type="InterPro" id="IPR006201">
    <property type="entry name" value="Neur_channel"/>
</dbReference>
<protein>
    <submittedName>
        <fullName evidence="10">Neuronal acetylcholine receptor subunit beta-2</fullName>
    </submittedName>
</protein>
<keyword evidence="3 6" id="KW-1133">Transmembrane helix</keyword>
<dbReference type="InterPro" id="IPR038050">
    <property type="entry name" value="Neuro_actylchol_rec"/>
</dbReference>